<comment type="caution">
    <text evidence="1">The sequence shown here is derived from an EMBL/GenBank/DDBJ whole genome shotgun (WGS) entry which is preliminary data.</text>
</comment>
<gene>
    <name evidence="1" type="ORF">KD146_11125</name>
</gene>
<accession>A0A942I6S0</accession>
<dbReference type="RefSeq" id="WP_212658735.1">
    <property type="nucleotide sequence ID" value="NZ_JAGXTP010000001.1"/>
</dbReference>
<protein>
    <submittedName>
        <fullName evidence="1">Uncharacterized protein</fullName>
    </submittedName>
</protein>
<keyword evidence="2" id="KW-1185">Reference proteome</keyword>
<name>A0A942I6S0_9HYPH</name>
<evidence type="ECO:0000313" key="1">
    <source>
        <dbReference type="EMBL" id="MBS3849248.1"/>
    </source>
</evidence>
<dbReference type="AlphaFoldDB" id="A0A942I6S0"/>
<reference evidence="1" key="1">
    <citation type="submission" date="2021-04" db="EMBL/GenBank/DDBJ databases">
        <title>Devosia litorisediminis sp. nov., isolated from a sand dune.</title>
        <authorList>
            <person name="Park S."/>
            <person name="Yoon J.-H."/>
        </authorList>
    </citation>
    <scope>NUCLEOTIDE SEQUENCE</scope>
    <source>
        <strain evidence="1">BSSL-BM10</strain>
    </source>
</reference>
<evidence type="ECO:0000313" key="2">
    <source>
        <dbReference type="Proteomes" id="UP000678281"/>
    </source>
</evidence>
<dbReference type="EMBL" id="JAGXTP010000001">
    <property type="protein sequence ID" value="MBS3849248.1"/>
    <property type="molecule type" value="Genomic_DNA"/>
</dbReference>
<organism evidence="1 2">
    <name type="scientific">Devosia litorisediminis</name>
    <dbReference type="NCBI Taxonomy" id="2829817"/>
    <lineage>
        <taxon>Bacteria</taxon>
        <taxon>Pseudomonadati</taxon>
        <taxon>Pseudomonadota</taxon>
        <taxon>Alphaproteobacteria</taxon>
        <taxon>Hyphomicrobiales</taxon>
        <taxon>Devosiaceae</taxon>
        <taxon>Devosia</taxon>
    </lineage>
</organism>
<sequence>MSIKSTNSRSTARVQIGSATTLHQSLPANENLVWNQILFGRRVRELGVAGAASLLASLLKYLEKIDQELEGEVIDEASFDLIRSDLSPISVFLGFDGLSALLLNADMSTLASRARLAASVKQVILECRAYCAKFS</sequence>
<proteinExistence type="predicted"/>
<dbReference type="Proteomes" id="UP000678281">
    <property type="component" value="Unassembled WGS sequence"/>
</dbReference>